<protein>
    <recommendedName>
        <fullName evidence="9">TRAP transporter small permease protein</fullName>
    </recommendedName>
</protein>
<evidence type="ECO:0000313" key="11">
    <source>
        <dbReference type="EMBL" id="SLN54462.1"/>
    </source>
</evidence>
<dbReference type="InterPro" id="IPR007387">
    <property type="entry name" value="TRAP_DctQ"/>
</dbReference>
<name>A0A1Y5T2L7_9RHOB</name>
<evidence type="ECO:0000256" key="3">
    <source>
        <dbReference type="ARBA" id="ARBA00022475"/>
    </source>
</evidence>
<dbReference type="AlphaFoldDB" id="A0A1Y5T2L7"/>
<evidence type="ECO:0000256" key="4">
    <source>
        <dbReference type="ARBA" id="ARBA00022519"/>
    </source>
</evidence>
<dbReference type="Pfam" id="PF04290">
    <property type="entry name" value="DctQ"/>
    <property type="match status" value="1"/>
</dbReference>
<comment type="subcellular location">
    <subcellularLocation>
        <location evidence="1 9">Cell inner membrane</location>
        <topology evidence="1 9">Multi-pass membrane protein</topology>
    </subcellularLocation>
</comment>
<evidence type="ECO:0000256" key="6">
    <source>
        <dbReference type="ARBA" id="ARBA00022989"/>
    </source>
</evidence>
<comment type="subunit">
    <text evidence="9">The complex comprises the extracytoplasmic solute receptor protein and the two transmembrane proteins.</text>
</comment>
<comment type="caution">
    <text evidence="9">Lacks conserved residue(s) required for the propagation of feature annotation.</text>
</comment>
<dbReference type="OrthoDB" id="6116361at2"/>
<evidence type="ECO:0000259" key="10">
    <source>
        <dbReference type="Pfam" id="PF04290"/>
    </source>
</evidence>
<feature type="domain" description="Tripartite ATP-independent periplasmic transporters DctQ component" evidence="10">
    <location>
        <begin position="73"/>
        <end position="204"/>
    </location>
</feature>
<evidence type="ECO:0000256" key="7">
    <source>
        <dbReference type="ARBA" id="ARBA00023136"/>
    </source>
</evidence>
<keyword evidence="3" id="KW-1003">Cell membrane</keyword>
<feature type="transmembrane region" description="Helical" evidence="9">
    <location>
        <begin position="176"/>
        <end position="196"/>
    </location>
</feature>
<dbReference type="InterPro" id="IPR055348">
    <property type="entry name" value="DctQ"/>
</dbReference>
<organism evidence="11 12">
    <name type="scientific">Roseovarius litorisediminis</name>
    <dbReference type="NCBI Taxonomy" id="1312363"/>
    <lineage>
        <taxon>Bacteria</taxon>
        <taxon>Pseudomonadati</taxon>
        <taxon>Pseudomonadota</taxon>
        <taxon>Alphaproteobacteria</taxon>
        <taxon>Rhodobacterales</taxon>
        <taxon>Roseobacteraceae</taxon>
        <taxon>Roseovarius</taxon>
    </lineage>
</organism>
<keyword evidence="5 9" id="KW-0812">Transmembrane</keyword>
<dbReference type="EMBL" id="FWFL01000007">
    <property type="protein sequence ID" value="SLN54462.1"/>
    <property type="molecule type" value="Genomic_DNA"/>
</dbReference>
<evidence type="ECO:0000313" key="12">
    <source>
        <dbReference type="Proteomes" id="UP000193827"/>
    </source>
</evidence>
<reference evidence="11 12" key="1">
    <citation type="submission" date="2017-03" db="EMBL/GenBank/DDBJ databases">
        <authorList>
            <person name="Afonso C.L."/>
            <person name="Miller P.J."/>
            <person name="Scott M.A."/>
            <person name="Spackman E."/>
            <person name="Goraichik I."/>
            <person name="Dimitrov K.M."/>
            <person name="Suarez D.L."/>
            <person name="Swayne D.E."/>
        </authorList>
    </citation>
    <scope>NUCLEOTIDE SEQUENCE [LARGE SCALE GENOMIC DNA]</scope>
    <source>
        <strain evidence="11 12">CECT 8287</strain>
    </source>
</reference>
<dbReference type="GO" id="GO:0005886">
    <property type="term" value="C:plasma membrane"/>
    <property type="evidence" value="ECO:0007669"/>
    <property type="project" value="UniProtKB-SubCell"/>
</dbReference>
<dbReference type="Proteomes" id="UP000193827">
    <property type="component" value="Unassembled WGS sequence"/>
</dbReference>
<keyword evidence="6 9" id="KW-1133">Transmembrane helix</keyword>
<feature type="transmembrane region" description="Helical" evidence="9">
    <location>
        <begin position="134"/>
        <end position="156"/>
    </location>
</feature>
<proteinExistence type="inferred from homology"/>
<dbReference type="PANTHER" id="PTHR35011">
    <property type="entry name" value="2,3-DIKETO-L-GULONATE TRAP TRANSPORTER SMALL PERMEASE PROTEIN YIAM"/>
    <property type="match status" value="1"/>
</dbReference>
<feature type="transmembrane region" description="Helical" evidence="9">
    <location>
        <begin position="64"/>
        <end position="86"/>
    </location>
</feature>
<keyword evidence="12" id="KW-1185">Reference proteome</keyword>
<evidence type="ECO:0000256" key="2">
    <source>
        <dbReference type="ARBA" id="ARBA00022448"/>
    </source>
</evidence>
<keyword evidence="7 9" id="KW-0472">Membrane</keyword>
<feature type="transmembrane region" description="Helical" evidence="9">
    <location>
        <begin position="32"/>
        <end position="52"/>
    </location>
</feature>
<keyword evidence="2 9" id="KW-0813">Transport</keyword>
<dbReference type="GO" id="GO:0015740">
    <property type="term" value="P:C4-dicarboxylate transport"/>
    <property type="evidence" value="ECO:0007669"/>
    <property type="project" value="TreeGrafter"/>
</dbReference>
<gene>
    <name evidence="11" type="ORF">PEL8287_02902</name>
</gene>
<comment type="function">
    <text evidence="9">Part of the tripartite ATP-independent periplasmic (TRAP) transport system.</text>
</comment>
<dbReference type="RefSeq" id="WP_085893123.1">
    <property type="nucleotide sequence ID" value="NZ_FWFL01000007.1"/>
</dbReference>
<sequence>MSIWTEAGDAAASILTNDSFEMKLAFNTDGGYLFFGVLILISALGILALFRALPFLDRHLERFIIVYSYLIIAWIIFSGVVQRFVLNGQPPWSSTIPPLLFMVMVWFGCSYNVKLRTHLSFNEFRSNMPRVMQMATLTLDAFLWFGFCVIAVTTTARVTANSAANFQIVLGTDDVLQWWFIITVPISFVLMAARVLENYLEDIRNFRTGAPLIQQSVIGGDV</sequence>
<keyword evidence="4 9" id="KW-0997">Cell inner membrane</keyword>
<evidence type="ECO:0000256" key="9">
    <source>
        <dbReference type="RuleBase" id="RU369079"/>
    </source>
</evidence>
<comment type="similarity">
    <text evidence="8 9">Belongs to the TRAP transporter small permease family.</text>
</comment>
<evidence type="ECO:0000256" key="5">
    <source>
        <dbReference type="ARBA" id="ARBA00022692"/>
    </source>
</evidence>
<accession>A0A1Y5T2L7</accession>
<dbReference type="GO" id="GO:0022857">
    <property type="term" value="F:transmembrane transporter activity"/>
    <property type="evidence" value="ECO:0007669"/>
    <property type="project" value="UniProtKB-UniRule"/>
</dbReference>
<evidence type="ECO:0000256" key="8">
    <source>
        <dbReference type="ARBA" id="ARBA00038436"/>
    </source>
</evidence>
<dbReference type="PANTHER" id="PTHR35011:SF2">
    <property type="entry name" value="2,3-DIKETO-L-GULONATE TRAP TRANSPORTER SMALL PERMEASE PROTEIN YIAM"/>
    <property type="match status" value="1"/>
</dbReference>
<feature type="transmembrane region" description="Helical" evidence="9">
    <location>
        <begin position="92"/>
        <end position="113"/>
    </location>
</feature>
<evidence type="ECO:0000256" key="1">
    <source>
        <dbReference type="ARBA" id="ARBA00004429"/>
    </source>
</evidence>